<name>A0A368L0S8_9BURK</name>
<evidence type="ECO:0000313" key="2">
    <source>
        <dbReference type="Proteomes" id="UP000252357"/>
    </source>
</evidence>
<dbReference type="OrthoDB" id="10015234at2"/>
<reference evidence="1 2" key="1">
    <citation type="journal article" date="2018" name="Int. J. Syst. Evol. Microbiol.">
        <title>Parvibium lacunae gen. nov., sp. nov., a new member of the family Alcaligenaceae isolated from a freshwater pond.</title>
        <authorList>
            <person name="Chen W.M."/>
            <person name="Xie P.B."/>
            <person name="Hsu M.Y."/>
            <person name="Sheu S.Y."/>
        </authorList>
    </citation>
    <scope>NUCLEOTIDE SEQUENCE [LARGE SCALE GENOMIC DNA]</scope>
    <source>
        <strain evidence="1 2">KMB9</strain>
    </source>
</reference>
<dbReference type="EMBL" id="QPGB01000004">
    <property type="protein sequence ID" value="RCS57159.1"/>
    <property type="molecule type" value="Genomic_DNA"/>
</dbReference>
<dbReference type="AlphaFoldDB" id="A0A368L0S8"/>
<dbReference type="Proteomes" id="UP000252357">
    <property type="component" value="Unassembled WGS sequence"/>
</dbReference>
<comment type="caution">
    <text evidence="1">The sequence shown here is derived from an EMBL/GenBank/DDBJ whole genome shotgun (WGS) entry which is preliminary data.</text>
</comment>
<accession>A0A368L0S8</accession>
<organism evidence="1 2">
    <name type="scientific">Parvibium lacunae</name>
    <dbReference type="NCBI Taxonomy" id="1888893"/>
    <lineage>
        <taxon>Bacteria</taxon>
        <taxon>Pseudomonadati</taxon>
        <taxon>Pseudomonadota</taxon>
        <taxon>Betaproteobacteria</taxon>
        <taxon>Burkholderiales</taxon>
        <taxon>Alcaligenaceae</taxon>
        <taxon>Parvibium</taxon>
    </lineage>
</organism>
<sequence>MLKAGPSVIAEASQVLIRIRLIALPPEPAARTAALRVIQTDPGREQTLCVVVDSSDSPPGIPLLVHAVSQATDAAGWSRSPALRAYCACCPQVQGLVAVLRQAQWRFARGGQRLFTHVTLLYPIESDAAIRELLDNIALQGLGYALA</sequence>
<proteinExistence type="predicted"/>
<gene>
    <name evidence="1" type="ORF">DU000_10170</name>
</gene>
<evidence type="ECO:0000313" key="1">
    <source>
        <dbReference type="EMBL" id="RCS57159.1"/>
    </source>
</evidence>
<protein>
    <submittedName>
        <fullName evidence="1">Uncharacterized protein</fullName>
    </submittedName>
</protein>
<keyword evidence="2" id="KW-1185">Reference proteome</keyword>
<dbReference type="RefSeq" id="WP_114403301.1">
    <property type="nucleotide sequence ID" value="NZ_QPGB01000004.1"/>
</dbReference>